<dbReference type="EMBL" id="VOOS01000004">
    <property type="protein sequence ID" value="TXB64558.1"/>
    <property type="molecule type" value="Genomic_DNA"/>
</dbReference>
<dbReference type="RefSeq" id="WP_147100653.1">
    <property type="nucleotide sequence ID" value="NZ_VOOS01000004.1"/>
</dbReference>
<evidence type="ECO:0008006" key="4">
    <source>
        <dbReference type="Google" id="ProtNLM"/>
    </source>
</evidence>
<name>A0A5C6RQG1_9FLAO</name>
<feature type="signal peptide" evidence="1">
    <location>
        <begin position="1"/>
        <end position="20"/>
    </location>
</feature>
<dbReference type="Proteomes" id="UP000321721">
    <property type="component" value="Unassembled WGS sequence"/>
</dbReference>
<sequence>MGSRIIIALIMMMASFTMKAQLKKHYTDAEEIKSAIKIVLDNEMTSEDGALLKFKEKNQATGTYNFDVTINDKGQVKSVFVVDREGGSEEVQNLLKDAVLKLKMGFKTPKSKRYKINYKFKF</sequence>
<keyword evidence="1" id="KW-0732">Signal</keyword>
<organism evidence="2 3">
    <name type="scientific">Vicingus serpentipes</name>
    <dbReference type="NCBI Taxonomy" id="1926625"/>
    <lineage>
        <taxon>Bacteria</taxon>
        <taxon>Pseudomonadati</taxon>
        <taxon>Bacteroidota</taxon>
        <taxon>Flavobacteriia</taxon>
        <taxon>Flavobacteriales</taxon>
        <taxon>Vicingaceae</taxon>
        <taxon>Vicingus</taxon>
    </lineage>
</organism>
<evidence type="ECO:0000313" key="2">
    <source>
        <dbReference type="EMBL" id="TXB64558.1"/>
    </source>
</evidence>
<gene>
    <name evidence="2" type="ORF">FRY74_08885</name>
</gene>
<keyword evidence="3" id="KW-1185">Reference proteome</keyword>
<proteinExistence type="predicted"/>
<evidence type="ECO:0000256" key="1">
    <source>
        <dbReference type="SAM" id="SignalP"/>
    </source>
</evidence>
<feature type="chain" id="PRO_5022707865" description="TonB C-terminal domain-containing protein" evidence="1">
    <location>
        <begin position="21"/>
        <end position="122"/>
    </location>
</feature>
<accession>A0A5C6RQG1</accession>
<evidence type="ECO:0000313" key="3">
    <source>
        <dbReference type="Proteomes" id="UP000321721"/>
    </source>
</evidence>
<reference evidence="2 3" key="1">
    <citation type="submission" date="2019-08" db="EMBL/GenBank/DDBJ databases">
        <title>Genome of Vicingus serpentipes NCIMB 15042.</title>
        <authorList>
            <person name="Bowman J.P."/>
        </authorList>
    </citation>
    <scope>NUCLEOTIDE SEQUENCE [LARGE SCALE GENOMIC DNA]</scope>
    <source>
        <strain evidence="2 3">NCIMB 15042</strain>
    </source>
</reference>
<dbReference type="AlphaFoldDB" id="A0A5C6RQG1"/>
<comment type="caution">
    <text evidence="2">The sequence shown here is derived from an EMBL/GenBank/DDBJ whole genome shotgun (WGS) entry which is preliminary data.</text>
</comment>
<protein>
    <recommendedName>
        <fullName evidence="4">TonB C-terminal domain-containing protein</fullName>
    </recommendedName>
</protein>